<reference evidence="2 3" key="1">
    <citation type="submission" date="2016-06" db="EMBL/GenBank/DDBJ databases">
        <title>Comparative genomics of the ectomycorrhizal sister species Rhizopogon vinicolor and Rhizopogon vesiculosus (Basidiomycota: Boletales) reveals a divergence of the mating type B locus.</title>
        <authorList>
            <consortium name="DOE Joint Genome Institute"/>
            <person name="Mujic A.B."/>
            <person name="Kuo A."/>
            <person name="Tritt A."/>
            <person name="Lipzen A."/>
            <person name="Chen C."/>
            <person name="Johnson J."/>
            <person name="Sharma A."/>
            <person name="Barry K."/>
            <person name="Grigoriev I.V."/>
            <person name="Spatafora J.W."/>
        </authorList>
    </citation>
    <scope>NUCLEOTIDE SEQUENCE [LARGE SCALE GENOMIC DNA]</scope>
    <source>
        <strain evidence="2 3">AM-OR11-026</strain>
    </source>
</reference>
<sequence length="128" mass="14488">MQAKWPRFRNAIQHLRGTPPGDNAEKIFTTTTSTSHTWHGLFMTFLDIGSVTFAIHRARRSLPVIASIPRLNIFINAVQWTQFYCYIGGVSTKTTGCLYRTAASRLLHNKVSLFISAFFFLTVIYVAS</sequence>
<feature type="transmembrane region" description="Helical" evidence="1">
    <location>
        <begin position="111"/>
        <end position="127"/>
    </location>
</feature>
<accession>A0A1B7N0N8</accession>
<name>A0A1B7N0N8_9AGAM</name>
<keyword evidence="3" id="KW-1185">Reference proteome</keyword>
<dbReference type="InParanoid" id="A0A1B7N0N8"/>
<dbReference type="Proteomes" id="UP000092154">
    <property type="component" value="Unassembled WGS sequence"/>
</dbReference>
<organism evidence="2 3">
    <name type="scientific">Rhizopogon vinicolor AM-OR11-026</name>
    <dbReference type="NCBI Taxonomy" id="1314800"/>
    <lineage>
        <taxon>Eukaryota</taxon>
        <taxon>Fungi</taxon>
        <taxon>Dikarya</taxon>
        <taxon>Basidiomycota</taxon>
        <taxon>Agaricomycotina</taxon>
        <taxon>Agaricomycetes</taxon>
        <taxon>Agaricomycetidae</taxon>
        <taxon>Boletales</taxon>
        <taxon>Suillineae</taxon>
        <taxon>Rhizopogonaceae</taxon>
        <taxon>Rhizopogon</taxon>
    </lineage>
</organism>
<evidence type="ECO:0000313" key="2">
    <source>
        <dbReference type="EMBL" id="OAX38417.1"/>
    </source>
</evidence>
<keyword evidence="1" id="KW-0472">Membrane</keyword>
<keyword evidence="1" id="KW-0812">Transmembrane</keyword>
<gene>
    <name evidence="2" type="ORF">K503DRAFT_161127</name>
</gene>
<evidence type="ECO:0000256" key="1">
    <source>
        <dbReference type="SAM" id="Phobius"/>
    </source>
</evidence>
<dbReference type="AlphaFoldDB" id="A0A1B7N0N8"/>
<keyword evidence="1" id="KW-1133">Transmembrane helix</keyword>
<proteinExistence type="predicted"/>
<evidence type="ECO:0000313" key="3">
    <source>
        <dbReference type="Proteomes" id="UP000092154"/>
    </source>
</evidence>
<protein>
    <submittedName>
        <fullName evidence="2">Uncharacterized protein</fullName>
    </submittedName>
</protein>
<dbReference type="EMBL" id="KV448296">
    <property type="protein sequence ID" value="OAX38417.1"/>
    <property type="molecule type" value="Genomic_DNA"/>
</dbReference>